<name>A0A0A9FHK6_ARUDO</name>
<reference evidence="2" key="1">
    <citation type="submission" date="2014-09" db="EMBL/GenBank/DDBJ databases">
        <authorList>
            <person name="Magalhaes I.L.F."/>
            <person name="Oliveira U."/>
            <person name="Santos F.R."/>
            <person name="Vidigal T.H.D.A."/>
            <person name="Brescovit A.D."/>
            <person name="Santos A.J."/>
        </authorList>
    </citation>
    <scope>NUCLEOTIDE SEQUENCE</scope>
    <source>
        <tissue evidence="2">Shoot tissue taken approximately 20 cm above the soil surface</tissue>
    </source>
</reference>
<dbReference type="AlphaFoldDB" id="A0A0A9FHK6"/>
<sequence>MIRSPCFMPAKPSPASPELNKSIEHVR</sequence>
<reference evidence="2" key="2">
    <citation type="journal article" date="2015" name="Data Brief">
        <title>Shoot transcriptome of the giant reed, Arundo donax.</title>
        <authorList>
            <person name="Barrero R.A."/>
            <person name="Guerrero F.D."/>
            <person name="Moolhuijzen P."/>
            <person name="Goolsby J.A."/>
            <person name="Tidwell J."/>
            <person name="Bellgard S.E."/>
            <person name="Bellgard M.I."/>
        </authorList>
    </citation>
    <scope>NUCLEOTIDE SEQUENCE</scope>
    <source>
        <tissue evidence="2">Shoot tissue taken approximately 20 cm above the soil surface</tissue>
    </source>
</reference>
<evidence type="ECO:0000313" key="2">
    <source>
        <dbReference type="EMBL" id="JAE09586.1"/>
    </source>
</evidence>
<organism evidence="2">
    <name type="scientific">Arundo donax</name>
    <name type="common">Giant reed</name>
    <name type="synonym">Donax arundinaceus</name>
    <dbReference type="NCBI Taxonomy" id="35708"/>
    <lineage>
        <taxon>Eukaryota</taxon>
        <taxon>Viridiplantae</taxon>
        <taxon>Streptophyta</taxon>
        <taxon>Embryophyta</taxon>
        <taxon>Tracheophyta</taxon>
        <taxon>Spermatophyta</taxon>
        <taxon>Magnoliopsida</taxon>
        <taxon>Liliopsida</taxon>
        <taxon>Poales</taxon>
        <taxon>Poaceae</taxon>
        <taxon>PACMAD clade</taxon>
        <taxon>Arundinoideae</taxon>
        <taxon>Arundineae</taxon>
        <taxon>Arundo</taxon>
    </lineage>
</organism>
<protein>
    <submittedName>
        <fullName evidence="2">Uncharacterized protein</fullName>
    </submittedName>
</protein>
<proteinExistence type="predicted"/>
<accession>A0A0A9FHK6</accession>
<evidence type="ECO:0000256" key="1">
    <source>
        <dbReference type="SAM" id="MobiDB-lite"/>
    </source>
</evidence>
<dbReference type="EMBL" id="GBRH01188310">
    <property type="protein sequence ID" value="JAE09586.1"/>
    <property type="molecule type" value="Transcribed_RNA"/>
</dbReference>
<feature type="region of interest" description="Disordered" evidence="1">
    <location>
        <begin position="1"/>
        <end position="27"/>
    </location>
</feature>